<proteinExistence type="inferred from homology"/>
<dbReference type="AlphaFoldDB" id="A0AAD5UB24"/>
<name>A0AAD5UB24_9FUNG</name>
<dbReference type="InterPro" id="IPR019133">
    <property type="entry name" value="MIC60"/>
</dbReference>
<evidence type="ECO:0000256" key="2">
    <source>
        <dbReference type="ARBA" id="ARBA00010877"/>
    </source>
</evidence>
<evidence type="ECO:0000313" key="13">
    <source>
        <dbReference type="EMBL" id="KAJ3252312.1"/>
    </source>
</evidence>
<dbReference type="Proteomes" id="UP001210925">
    <property type="component" value="Unassembled WGS sequence"/>
</dbReference>
<comment type="function">
    <text evidence="9">Component of the MICOS complex, a large protein complex of the mitochondrial inner membrane that plays crucial roles in the maintenance of crista junctions, inner membrane architecture, and formation of contact sites to the outer membrane. Plays a role in keeping cristae membranes connected to the inner boundary membrane. Also promotes protein import via the mitochondrial intermembrane space assembly (MIA) pathway.</text>
</comment>
<protein>
    <recommendedName>
        <fullName evidence="3 10">MICOS complex subunit MIC60</fullName>
    </recommendedName>
    <alternativeName>
        <fullName evidence="10">Mitofilin</fullName>
    </alternativeName>
</protein>
<organism evidence="13 14">
    <name type="scientific">Boothiomyces macroporosus</name>
    <dbReference type="NCBI Taxonomy" id="261099"/>
    <lineage>
        <taxon>Eukaryota</taxon>
        <taxon>Fungi</taxon>
        <taxon>Fungi incertae sedis</taxon>
        <taxon>Chytridiomycota</taxon>
        <taxon>Chytridiomycota incertae sedis</taxon>
        <taxon>Chytridiomycetes</taxon>
        <taxon>Rhizophydiales</taxon>
        <taxon>Terramycetaceae</taxon>
        <taxon>Boothiomyces</taxon>
    </lineage>
</organism>
<comment type="subcellular location">
    <subcellularLocation>
        <location evidence="1 10">Mitochondrion inner membrane</location>
        <topology evidence="1 10">Single-pass membrane protein</topology>
    </subcellularLocation>
</comment>
<keyword evidence="5 10" id="KW-0999">Mitochondrion inner membrane</keyword>
<keyword evidence="14" id="KW-1185">Reference proteome</keyword>
<evidence type="ECO:0000256" key="11">
    <source>
        <dbReference type="SAM" id="Coils"/>
    </source>
</evidence>
<evidence type="ECO:0000256" key="9">
    <source>
        <dbReference type="ARBA" id="ARBA00025571"/>
    </source>
</evidence>
<evidence type="ECO:0000256" key="10">
    <source>
        <dbReference type="RuleBase" id="RU363000"/>
    </source>
</evidence>
<comment type="caution">
    <text evidence="13">The sequence shown here is derived from an EMBL/GenBank/DDBJ whole genome shotgun (WGS) entry which is preliminary data.</text>
</comment>
<sequence length="725" mass="80616">STSAFRPRNLIGAVVLTTAAVTGTAFVATKNEQVRKFWLDNVPQGQAILDYVDRLSTDLQKVDLETINATASKTADQISSTYNETVKQASDISKQTGEYIDSAYKSSKDVASKAQEGFNSTMQTIHETSEQIQQTVGNAKKQVVDTVDQGKKVVQDTVDVVTTTYKKSEDFVLGMVDSVEETFDSVVGFVTGSKPAPRTPRVQKVEQKIQEVEPVKEKVEQVVEQVKPKEAKVEENKEKPVVLEKAGEKTEAKVTVEEQKPVEQKAIEKKPAEQKAIEKKPAEQKAIEEKKAVEKKPVEEKKAAEEKKPEIKKEVKPNENKIVQVVELPKEAPKDVVDSIPEKESIPVPVEAIPVLIPEQIHIPNEAAFQSLISQLTGIAEHLHIIAHSSQNKAELEKTAAQLAGLGNYLSHLETEESATLAKALHEQSQKFEATITKIRSEYDQLLSDTSARLTSSFASQMAEERVIAQENAAKELQSRLMEQQDLFHAALDKELKSQAEQLDAFWSLEIKRRLDTEREGRLARLDHLALKLKQLERISLDSSFHLNRSHLIQQEMATVRALKAKLEASVSTNFDDELSMLRKQGKDDPLIATVLNTVESNSFVSKEELKNHFEKIKGPLYRAQLVPKDAGPVSYGIATLLSYTLLPKQGLVPGNTTDSILSRAQYYLDHDDVDSAAREINQLGGWVKVLASDWLDSARNHLKTVQAIEIVEVKLKLASLGVIH</sequence>
<evidence type="ECO:0000256" key="4">
    <source>
        <dbReference type="ARBA" id="ARBA00022692"/>
    </source>
</evidence>
<keyword evidence="7 10" id="KW-0496">Mitochondrion</keyword>
<dbReference type="PANTHER" id="PTHR15415">
    <property type="entry name" value="MITOFILIN"/>
    <property type="match status" value="1"/>
</dbReference>
<evidence type="ECO:0000313" key="14">
    <source>
        <dbReference type="Proteomes" id="UP001210925"/>
    </source>
</evidence>
<evidence type="ECO:0000256" key="3">
    <source>
        <dbReference type="ARBA" id="ARBA00018116"/>
    </source>
</evidence>
<reference evidence="13" key="1">
    <citation type="submission" date="2020-05" db="EMBL/GenBank/DDBJ databases">
        <title>Phylogenomic resolution of chytrid fungi.</title>
        <authorList>
            <person name="Stajich J.E."/>
            <person name="Amses K."/>
            <person name="Simmons R."/>
            <person name="Seto K."/>
            <person name="Myers J."/>
            <person name="Bonds A."/>
            <person name="Quandt C.A."/>
            <person name="Barry K."/>
            <person name="Liu P."/>
            <person name="Grigoriev I."/>
            <person name="Longcore J.E."/>
            <person name="James T.Y."/>
        </authorList>
    </citation>
    <scope>NUCLEOTIDE SEQUENCE</scope>
    <source>
        <strain evidence="13">PLAUS21</strain>
    </source>
</reference>
<dbReference type="EMBL" id="JADGKB010000145">
    <property type="protein sequence ID" value="KAJ3252312.1"/>
    <property type="molecule type" value="Genomic_DNA"/>
</dbReference>
<evidence type="ECO:0000256" key="7">
    <source>
        <dbReference type="ARBA" id="ARBA00023128"/>
    </source>
</evidence>
<keyword evidence="8" id="KW-0472">Membrane</keyword>
<keyword evidence="4 10" id="KW-0812">Transmembrane</keyword>
<evidence type="ECO:0000256" key="8">
    <source>
        <dbReference type="ARBA" id="ARBA00023136"/>
    </source>
</evidence>
<evidence type="ECO:0000256" key="12">
    <source>
        <dbReference type="SAM" id="MobiDB-lite"/>
    </source>
</evidence>
<comment type="subunit">
    <text evidence="10">Component of the mitochondrial contact site and cristae organizing system (MICOS) complex.</text>
</comment>
<dbReference type="GO" id="GO:0061617">
    <property type="term" value="C:MICOS complex"/>
    <property type="evidence" value="ECO:0007669"/>
    <property type="project" value="TreeGrafter"/>
</dbReference>
<gene>
    <name evidence="13" type="primary">FCJ1</name>
    <name evidence="13" type="ORF">HK103_001618</name>
</gene>
<dbReference type="Pfam" id="PF09731">
    <property type="entry name" value="Mitofilin"/>
    <property type="match status" value="1"/>
</dbReference>
<dbReference type="PANTHER" id="PTHR15415:SF7">
    <property type="entry name" value="MICOS COMPLEX SUBUNIT MIC60"/>
    <property type="match status" value="1"/>
</dbReference>
<evidence type="ECO:0000256" key="6">
    <source>
        <dbReference type="ARBA" id="ARBA00022989"/>
    </source>
</evidence>
<evidence type="ECO:0000256" key="1">
    <source>
        <dbReference type="ARBA" id="ARBA00004434"/>
    </source>
</evidence>
<keyword evidence="6" id="KW-1133">Transmembrane helix</keyword>
<comment type="similarity">
    <text evidence="2 10">Belongs to the MICOS complex subunit Mic60 family.</text>
</comment>
<accession>A0AAD5UB24</accession>
<feature type="coiled-coil region" evidence="11">
    <location>
        <begin position="460"/>
        <end position="487"/>
    </location>
</feature>
<keyword evidence="11" id="KW-0175">Coiled coil</keyword>
<feature type="region of interest" description="Disordered" evidence="12">
    <location>
        <begin position="254"/>
        <end position="312"/>
    </location>
</feature>
<feature type="non-terminal residue" evidence="13">
    <location>
        <position position="1"/>
    </location>
</feature>
<evidence type="ECO:0000256" key="5">
    <source>
        <dbReference type="ARBA" id="ARBA00022792"/>
    </source>
</evidence>
<dbReference type="GO" id="GO:0042407">
    <property type="term" value="P:cristae formation"/>
    <property type="evidence" value="ECO:0007669"/>
    <property type="project" value="TreeGrafter"/>
</dbReference>